<reference evidence="3" key="2">
    <citation type="submission" date="2022-09" db="EMBL/GenBank/DDBJ databases">
        <title>Biosynthetic gene clusters of Dactylosporangioum fulvum.</title>
        <authorList>
            <person name="Caradec T."/>
        </authorList>
    </citation>
    <scope>NUCLEOTIDE SEQUENCE</scope>
    <source>
        <strain evidence="3">NRRL B-16292</strain>
    </source>
</reference>
<dbReference type="Proteomes" id="UP001059617">
    <property type="component" value="Chromosome"/>
</dbReference>
<evidence type="ECO:0000313" key="4">
    <source>
        <dbReference type="Proteomes" id="UP001059617"/>
    </source>
</evidence>
<proteinExistence type="predicted"/>
<evidence type="ECO:0000313" key="3">
    <source>
        <dbReference type="EMBL" id="UWP86756.1"/>
    </source>
</evidence>
<evidence type="ECO:0000259" key="2">
    <source>
        <dbReference type="Pfam" id="PF12770"/>
    </source>
</evidence>
<sequence>MRDALLADLVGRVRDFHVDGSLQRILDDQGLVVAADLLRLATNEVIDRESVDADALYAAAAYYHARSVAWQDFATSAQRNSEAGSDKDLHGRAETDLAKALHLYGLLFLADHRRVPRDLWPYVIRETGHDPWLDPLDRAADLIIDGEESGNLTLVDEAIVLLRTLDGASGAGSRDALLGNALLLRSKATGAPAVRRRADADAAVEALTTAAAKCEPGTKRRSARHTSLGDAHIARFALTQDSTDLLAAESAYRAALVGVAADSRQYAHACAGIGTTLGRRAEVAARTGQRAAPLLRKAANWLRRAADGDPSRNGEMALTNLRRVTALWIRENARAARATGEADSADVLRALPDTDSDRPAPHADEADIQQARALVQLSEQVRARVLPETEALRRVADPALALSAAAVDLVVGAALARHSGNATGDVVLLLRLTLAAAESRWGATRDGPWWTVADVYVEAVRHSLAENPNGERLTDAHTVVTRQLTLLHADELKDLDELSGTLFAAGLLHLTPYLVHMSGLSFDGSYGLWMARQRRQAMAHPDGPQEADPSPLPSPMAAANQSVEYLQQAANLARGHERGRALKALAEARSFLAGLRQESADEEIRLACREAFSLLDPARDPVGYLYLLRILHRFGEVGLPDDLADLLPISLATIRDRYGLRDASSAFTEALTLAAEARRPDLEAELLAAADEELPRLWNDAQRRQRWMSEVHLLRDGQLPCSPALQGIPELVDQVRTVAAADGWNELERAATFIHLAAHSPVDGAHQLGRELVAEAYEEAPQLWDRHQDAISYLDAGLAYDLGMQAESAGAYMDAAREFGAAALHYVLCGQLDLALQSLGAGVQQVLACDDTTAGRAAVALLPAAAWLGAGPDESVAWTLHEFYRSLLFRLVGASVDVGAVAVVHQAAKGRGFSSALHSPGPLTLTPRLLQDLQRVLADEALLPGPPPDVELPGGAETAMVCYAGSGEAETETDPDAVHRNRQRAADRRVSEELADARSPWRLPLLALDEVQALLPPETVLVSLMLGEGRAAAGPPVAALHGLAISRDWVEHRSLVVPQFAGGLIRLYRGSHHLSLSPFALRVVDLRRAITADPLHRVVTRDAQRELAERPNPFLAGFLDRMPDWYAEGRRHLCVWADGPLHYVPFHLLAAGTGTLADDWTVTQISSAEMLRGRRPSARRRFVAFASAAGGTRYGLPTEDALEVHAVQVAEAMAGEAVLGSAATPQRFLAALADAKYVHVAAHGTHNEWAPWFQCLYLSPGIDDDGRVFAHDILRTDLRGVDLVTLSACESALGRFDLNDNLRGLPAALLSAGAAAVIGCLWPVHPQVATDFFGYLYQRLAVDPDRRAAFRAAQCATRNRHPAYRDWGAFAFIGDWHTRATTEEPSDE</sequence>
<feature type="domain" description="CHAT" evidence="2">
    <location>
        <begin position="1128"/>
        <end position="1375"/>
    </location>
</feature>
<name>A0ABY5WDY5_9ACTN</name>
<organism evidence="3 4">
    <name type="scientific">Dactylosporangium fulvum</name>
    <dbReference type="NCBI Taxonomy" id="53359"/>
    <lineage>
        <taxon>Bacteria</taxon>
        <taxon>Bacillati</taxon>
        <taxon>Actinomycetota</taxon>
        <taxon>Actinomycetes</taxon>
        <taxon>Micromonosporales</taxon>
        <taxon>Micromonosporaceae</taxon>
        <taxon>Dactylosporangium</taxon>
    </lineage>
</organism>
<dbReference type="InterPro" id="IPR024983">
    <property type="entry name" value="CHAT_dom"/>
</dbReference>
<reference evidence="3" key="1">
    <citation type="submission" date="2021-04" db="EMBL/GenBank/DDBJ databases">
        <authorList>
            <person name="Hartkoorn R.C."/>
            <person name="Beaudoing E."/>
            <person name="Hot D."/>
        </authorList>
    </citation>
    <scope>NUCLEOTIDE SEQUENCE</scope>
    <source>
        <strain evidence="3">NRRL B-16292</strain>
    </source>
</reference>
<dbReference type="EMBL" id="CP073720">
    <property type="protein sequence ID" value="UWP86756.1"/>
    <property type="molecule type" value="Genomic_DNA"/>
</dbReference>
<evidence type="ECO:0000256" key="1">
    <source>
        <dbReference type="SAM" id="MobiDB-lite"/>
    </source>
</evidence>
<feature type="region of interest" description="Disordered" evidence="1">
    <location>
        <begin position="537"/>
        <end position="557"/>
    </location>
</feature>
<dbReference type="Pfam" id="PF12770">
    <property type="entry name" value="CHAT"/>
    <property type="match status" value="1"/>
</dbReference>
<keyword evidence="4" id="KW-1185">Reference proteome</keyword>
<dbReference type="RefSeq" id="WP_259866249.1">
    <property type="nucleotide sequence ID" value="NZ_BAAAST010000004.1"/>
</dbReference>
<accession>A0ABY5WDY5</accession>
<gene>
    <name evidence="3" type="ORF">Dfulv_21940</name>
</gene>
<protein>
    <submittedName>
        <fullName evidence="3">CHAT domain-containing protein</fullName>
    </submittedName>
</protein>